<dbReference type="Pfam" id="PF20151">
    <property type="entry name" value="DUF6533"/>
    <property type="match status" value="1"/>
</dbReference>
<reference evidence="4 5" key="1">
    <citation type="submission" date="2020-07" db="EMBL/GenBank/DDBJ databases">
        <title>Comparative genomics of pyrophilous fungi reveals a link between fire events and developmental genes.</title>
        <authorList>
            <consortium name="DOE Joint Genome Institute"/>
            <person name="Steindorff A.S."/>
            <person name="Carver A."/>
            <person name="Calhoun S."/>
            <person name="Stillman K."/>
            <person name="Liu H."/>
            <person name="Lipzen A."/>
            <person name="Pangilinan J."/>
            <person name="Labutti K."/>
            <person name="Bruns T.D."/>
            <person name="Grigoriev I.V."/>
        </authorList>
    </citation>
    <scope>NUCLEOTIDE SEQUENCE [LARGE SCALE GENOMIC DNA]</scope>
    <source>
        <strain evidence="4 5">CBS 144469</strain>
    </source>
</reference>
<dbReference type="Proteomes" id="UP000521943">
    <property type="component" value="Unassembled WGS sequence"/>
</dbReference>
<proteinExistence type="predicted"/>
<sequence>MSVSPGELERFAADVVNSTVTEYISLAAYCFYCYNLLTTLSDEISMIWPQKWNSGKLLFLLTRYMPIFSGSVVFAYGYRSHTIMRPEQCSGMWWFNHVGGVVCGVLGELVVLLCLYALLGAKRIYLVLLVFSYMALILAIEIPATQLSIEVSRALPATQLHDEFGYACNWEGVYSAAALRGHQAATYLDLAREICVLTLAVAVIFVRYRGCRGSLLETIRRDGGVYIISVTMLRVGAIVDLVLNSSNTFGISILTFVLSSLEKYVVPTIVCRLLLHMRRTEDQAVLSVVSTILFEPPRPSANSEHEDDETVGGGVEMGDYAGLGRLKDAEPGKPGLERTKEPV</sequence>
<feature type="compositionally biased region" description="Basic and acidic residues" evidence="1">
    <location>
        <begin position="325"/>
        <end position="343"/>
    </location>
</feature>
<organism evidence="4 5">
    <name type="scientific">Ephemerocybe angulata</name>
    <dbReference type="NCBI Taxonomy" id="980116"/>
    <lineage>
        <taxon>Eukaryota</taxon>
        <taxon>Fungi</taxon>
        <taxon>Dikarya</taxon>
        <taxon>Basidiomycota</taxon>
        <taxon>Agaricomycotina</taxon>
        <taxon>Agaricomycetes</taxon>
        <taxon>Agaricomycetidae</taxon>
        <taxon>Agaricales</taxon>
        <taxon>Agaricineae</taxon>
        <taxon>Psathyrellaceae</taxon>
        <taxon>Ephemerocybe</taxon>
    </lineage>
</organism>
<feature type="transmembrane region" description="Helical" evidence="2">
    <location>
        <begin position="98"/>
        <end position="118"/>
    </location>
</feature>
<comment type="caution">
    <text evidence="4">The sequence shown here is derived from an EMBL/GenBank/DDBJ whole genome shotgun (WGS) entry which is preliminary data.</text>
</comment>
<keyword evidence="2" id="KW-1133">Transmembrane helix</keyword>
<keyword evidence="2" id="KW-0472">Membrane</keyword>
<feature type="transmembrane region" description="Helical" evidence="2">
    <location>
        <begin position="223"/>
        <end position="243"/>
    </location>
</feature>
<dbReference type="EMBL" id="JACGCI010000037">
    <property type="protein sequence ID" value="KAF6753783.1"/>
    <property type="molecule type" value="Genomic_DNA"/>
</dbReference>
<protein>
    <recommendedName>
        <fullName evidence="3">DUF6533 domain-containing protein</fullName>
    </recommendedName>
</protein>
<dbReference type="OrthoDB" id="2804045at2759"/>
<feature type="transmembrane region" description="Helical" evidence="2">
    <location>
        <begin position="125"/>
        <end position="144"/>
    </location>
</feature>
<feature type="transmembrane region" description="Helical" evidence="2">
    <location>
        <begin position="57"/>
        <end position="78"/>
    </location>
</feature>
<name>A0A8H6M340_9AGAR</name>
<evidence type="ECO:0000313" key="4">
    <source>
        <dbReference type="EMBL" id="KAF6753783.1"/>
    </source>
</evidence>
<feature type="region of interest" description="Disordered" evidence="1">
    <location>
        <begin position="324"/>
        <end position="343"/>
    </location>
</feature>
<evidence type="ECO:0000256" key="1">
    <source>
        <dbReference type="SAM" id="MobiDB-lite"/>
    </source>
</evidence>
<accession>A0A8H6M340</accession>
<feature type="domain" description="DUF6533" evidence="3">
    <location>
        <begin position="23"/>
        <end position="68"/>
    </location>
</feature>
<feature type="transmembrane region" description="Helical" evidence="2">
    <location>
        <begin position="249"/>
        <end position="275"/>
    </location>
</feature>
<feature type="transmembrane region" description="Helical" evidence="2">
    <location>
        <begin position="190"/>
        <end position="211"/>
    </location>
</feature>
<dbReference type="AlphaFoldDB" id="A0A8H6M340"/>
<evidence type="ECO:0000256" key="2">
    <source>
        <dbReference type="SAM" id="Phobius"/>
    </source>
</evidence>
<evidence type="ECO:0000313" key="5">
    <source>
        <dbReference type="Proteomes" id="UP000521943"/>
    </source>
</evidence>
<keyword evidence="2" id="KW-0812">Transmembrane</keyword>
<keyword evidence="5" id="KW-1185">Reference proteome</keyword>
<feature type="transmembrane region" description="Helical" evidence="2">
    <location>
        <begin position="20"/>
        <end position="37"/>
    </location>
</feature>
<gene>
    <name evidence="4" type="ORF">DFP72DRAFT_900537</name>
</gene>
<evidence type="ECO:0000259" key="3">
    <source>
        <dbReference type="Pfam" id="PF20151"/>
    </source>
</evidence>
<dbReference type="InterPro" id="IPR045340">
    <property type="entry name" value="DUF6533"/>
</dbReference>